<evidence type="ECO:0000313" key="10">
    <source>
        <dbReference type="EMBL" id="PIK48515.1"/>
    </source>
</evidence>
<sequence length="338" mass="37980">MAGDYSYYGSSFSFSTSNSSSNVVKCPGPSTAIITGVSVMCVVGAFGIVSNLALFLIPFLMKAFRTSPNALVTNLALADFLYLIVNAPFSIEHELFPCFQFGLIMCKIQNGFTVTTQAVTVFSLTAGAIERHFALLSRNPQSTSWNIVIFTICTIWAISLFLSIPTVLASHTVRDILCVPLPLFETSAKLHETLRFLFLYLLPLVIIAWCYTAIFRELQNSRQLTSKIYQSRHLQQARKRSAFVFLSIITLFAVCYLPYFVYNFIFHFLSELFGDSNRTYFVTLDVLRVVSQIAVFLRACLDPCAILIISTKHRRAIKRMWNTLAFNLRGAHSSQRAG</sequence>
<keyword evidence="2 8" id="KW-0812">Transmembrane</keyword>
<evidence type="ECO:0000256" key="5">
    <source>
        <dbReference type="ARBA" id="ARBA00023136"/>
    </source>
</evidence>
<dbReference type="SUPFAM" id="SSF81321">
    <property type="entry name" value="Family A G protein-coupled receptor-like"/>
    <property type="match status" value="1"/>
</dbReference>
<keyword evidence="6 10" id="KW-0675">Receptor</keyword>
<organism evidence="10 11">
    <name type="scientific">Stichopus japonicus</name>
    <name type="common">Sea cucumber</name>
    <dbReference type="NCBI Taxonomy" id="307972"/>
    <lineage>
        <taxon>Eukaryota</taxon>
        <taxon>Metazoa</taxon>
        <taxon>Echinodermata</taxon>
        <taxon>Eleutherozoa</taxon>
        <taxon>Echinozoa</taxon>
        <taxon>Holothuroidea</taxon>
        <taxon>Aspidochirotacea</taxon>
        <taxon>Aspidochirotida</taxon>
        <taxon>Stichopodidae</taxon>
        <taxon>Apostichopus</taxon>
    </lineage>
</organism>
<dbReference type="PANTHER" id="PTHR45695">
    <property type="entry name" value="LEUCOKININ RECEPTOR-RELATED"/>
    <property type="match status" value="1"/>
</dbReference>
<keyword evidence="4" id="KW-0297">G-protein coupled receptor</keyword>
<accession>A0A2G8KKL8</accession>
<dbReference type="InterPro" id="IPR000276">
    <property type="entry name" value="GPCR_Rhodpsn"/>
</dbReference>
<dbReference type="PANTHER" id="PTHR45695:SF26">
    <property type="entry name" value="NEUROPEPTIDE CCHAMIDE-1 RECEPTOR"/>
    <property type="match status" value="1"/>
</dbReference>
<feature type="transmembrane region" description="Helical" evidence="8">
    <location>
        <begin position="32"/>
        <end position="57"/>
    </location>
</feature>
<evidence type="ECO:0000256" key="4">
    <source>
        <dbReference type="ARBA" id="ARBA00023040"/>
    </source>
</evidence>
<feature type="transmembrane region" description="Helical" evidence="8">
    <location>
        <begin position="242"/>
        <end position="269"/>
    </location>
</feature>
<dbReference type="OrthoDB" id="10049706at2759"/>
<dbReference type="InterPro" id="IPR017452">
    <property type="entry name" value="GPCR_Rhodpsn_7TM"/>
</dbReference>
<keyword evidence="7" id="KW-0807">Transducer</keyword>
<proteinExistence type="predicted"/>
<dbReference type="EMBL" id="MRZV01000518">
    <property type="protein sequence ID" value="PIK48515.1"/>
    <property type="molecule type" value="Genomic_DNA"/>
</dbReference>
<dbReference type="PROSITE" id="PS50262">
    <property type="entry name" value="G_PROTEIN_RECEP_F1_2"/>
    <property type="match status" value="1"/>
</dbReference>
<dbReference type="PRINTS" id="PR00237">
    <property type="entry name" value="GPCRRHODOPSN"/>
</dbReference>
<comment type="subcellular location">
    <subcellularLocation>
        <location evidence="1">Membrane</location>
        <topology evidence="1">Multi-pass membrane protein</topology>
    </subcellularLocation>
</comment>
<name>A0A2G8KKL8_STIJA</name>
<dbReference type="STRING" id="307972.A0A2G8KKL8"/>
<evidence type="ECO:0000256" key="1">
    <source>
        <dbReference type="ARBA" id="ARBA00004141"/>
    </source>
</evidence>
<dbReference type="Gene3D" id="1.20.1070.10">
    <property type="entry name" value="Rhodopsin 7-helix transmembrane proteins"/>
    <property type="match status" value="1"/>
</dbReference>
<feature type="domain" description="G-protein coupled receptors family 1 profile" evidence="9">
    <location>
        <begin position="50"/>
        <end position="306"/>
    </location>
</feature>
<dbReference type="AlphaFoldDB" id="A0A2G8KKL8"/>
<feature type="transmembrane region" description="Helical" evidence="8">
    <location>
        <begin position="289"/>
        <end position="310"/>
    </location>
</feature>
<feature type="transmembrane region" description="Helical" evidence="8">
    <location>
        <begin position="193"/>
        <end position="214"/>
    </location>
</feature>
<protein>
    <submittedName>
        <fullName evidence="10">Putative neuromedin-B receptor-like isoform X2</fullName>
    </submittedName>
</protein>
<evidence type="ECO:0000256" key="7">
    <source>
        <dbReference type="ARBA" id="ARBA00023224"/>
    </source>
</evidence>
<keyword evidence="5 8" id="KW-0472">Membrane</keyword>
<comment type="caution">
    <text evidence="10">The sequence shown here is derived from an EMBL/GenBank/DDBJ whole genome shotgun (WGS) entry which is preliminary data.</text>
</comment>
<evidence type="ECO:0000256" key="6">
    <source>
        <dbReference type="ARBA" id="ARBA00023170"/>
    </source>
</evidence>
<dbReference type="Pfam" id="PF00001">
    <property type="entry name" value="7tm_1"/>
    <property type="match status" value="1"/>
</dbReference>
<keyword evidence="11" id="KW-1185">Reference proteome</keyword>
<gene>
    <name evidence="10" type="ORF">BSL78_14617</name>
</gene>
<dbReference type="Proteomes" id="UP000230750">
    <property type="component" value="Unassembled WGS sequence"/>
</dbReference>
<keyword evidence="3 8" id="KW-1133">Transmembrane helix</keyword>
<reference evidence="10 11" key="1">
    <citation type="journal article" date="2017" name="PLoS Biol.">
        <title>The sea cucumber genome provides insights into morphological evolution and visceral regeneration.</title>
        <authorList>
            <person name="Zhang X."/>
            <person name="Sun L."/>
            <person name="Yuan J."/>
            <person name="Sun Y."/>
            <person name="Gao Y."/>
            <person name="Zhang L."/>
            <person name="Li S."/>
            <person name="Dai H."/>
            <person name="Hamel J.F."/>
            <person name="Liu C."/>
            <person name="Yu Y."/>
            <person name="Liu S."/>
            <person name="Lin W."/>
            <person name="Guo K."/>
            <person name="Jin S."/>
            <person name="Xu P."/>
            <person name="Storey K.B."/>
            <person name="Huan P."/>
            <person name="Zhang T."/>
            <person name="Zhou Y."/>
            <person name="Zhang J."/>
            <person name="Lin C."/>
            <person name="Li X."/>
            <person name="Xing L."/>
            <person name="Huo D."/>
            <person name="Sun M."/>
            <person name="Wang L."/>
            <person name="Mercier A."/>
            <person name="Li F."/>
            <person name="Yang H."/>
            <person name="Xiang J."/>
        </authorList>
    </citation>
    <scope>NUCLEOTIDE SEQUENCE [LARGE SCALE GENOMIC DNA]</scope>
    <source>
        <strain evidence="10">Shaxun</strain>
        <tissue evidence="10">Muscle</tissue>
    </source>
</reference>
<evidence type="ECO:0000256" key="8">
    <source>
        <dbReference type="SAM" id="Phobius"/>
    </source>
</evidence>
<dbReference type="GO" id="GO:0005886">
    <property type="term" value="C:plasma membrane"/>
    <property type="evidence" value="ECO:0007669"/>
    <property type="project" value="TreeGrafter"/>
</dbReference>
<evidence type="ECO:0000256" key="2">
    <source>
        <dbReference type="ARBA" id="ARBA00022692"/>
    </source>
</evidence>
<evidence type="ECO:0000256" key="3">
    <source>
        <dbReference type="ARBA" id="ARBA00022989"/>
    </source>
</evidence>
<evidence type="ECO:0000313" key="11">
    <source>
        <dbReference type="Proteomes" id="UP000230750"/>
    </source>
</evidence>
<evidence type="ECO:0000259" key="9">
    <source>
        <dbReference type="PROSITE" id="PS50262"/>
    </source>
</evidence>
<dbReference type="GO" id="GO:0008188">
    <property type="term" value="F:neuropeptide receptor activity"/>
    <property type="evidence" value="ECO:0007669"/>
    <property type="project" value="TreeGrafter"/>
</dbReference>
<feature type="transmembrane region" description="Helical" evidence="8">
    <location>
        <begin position="147"/>
        <end position="173"/>
    </location>
</feature>